<dbReference type="Proteomes" id="UP000070444">
    <property type="component" value="Unassembled WGS sequence"/>
</dbReference>
<dbReference type="InterPro" id="IPR023214">
    <property type="entry name" value="HAD_sf"/>
</dbReference>
<dbReference type="SUPFAM" id="SSF56784">
    <property type="entry name" value="HAD-like"/>
    <property type="match status" value="1"/>
</dbReference>
<dbReference type="InterPro" id="IPR041492">
    <property type="entry name" value="HAD_2"/>
</dbReference>
<dbReference type="SFLD" id="SFLDG01129">
    <property type="entry name" value="C1.5:_HAD__Beta-PGM__Phosphata"/>
    <property type="match status" value="1"/>
</dbReference>
<evidence type="ECO:0000313" key="1">
    <source>
        <dbReference type="EMBL" id="KXN66091.1"/>
    </source>
</evidence>
<dbReference type="AlphaFoldDB" id="A0A137NTP4"/>
<dbReference type="GO" id="GO:0033883">
    <property type="term" value="F:pyridoxal phosphatase activity"/>
    <property type="evidence" value="ECO:0007669"/>
    <property type="project" value="EnsemblFungi"/>
</dbReference>
<name>A0A137NTP4_CONC2</name>
<dbReference type="NCBIfam" id="TIGR01549">
    <property type="entry name" value="HAD-SF-IA-v1"/>
    <property type="match status" value="1"/>
</dbReference>
<dbReference type="InterPro" id="IPR036412">
    <property type="entry name" value="HAD-like_sf"/>
</dbReference>
<dbReference type="STRING" id="796925.A0A137NTP4"/>
<dbReference type="SFLD" id="SFLDS00003">
    <property type="entry name" value="Haloacid_Dehalogenase"/>
    <property type="match status" value="1"/>
</dbReference>
<dbReference type="PANTHER" id="PTHR43885:SF1">
    <property type="entry name" value="SUPERFAMILY HYDROLASE, PUTATIVE (AFU_ORTHOLOGUE AFUA_4G13290)-RELATED"/>
    <property type="match status" value="1"/>
</dbReference>
<proteinExistence type="predicted"/>
<dbReference type="OrthoDB" id="426235at2759"/>
<keyword evidence="2" id="KW-1185">Reference proteome</keyword>
<accession>A0A137NTP4</accession>
<organism evidence="1 2">
    <name type="scientific">Conidiobolus coronatus (strain ATCC 28846 / CBS 209.66 / NRRL 28638)</name>
    <name type="common">Delacroixia coronata</name>
    <dbReference type="NCBI Taxonomy" id="796925"/>
    <lineage>
        <taxon>Eukaryota</taxon>
        <taxon>Fungi</taxon>
        <taxon>Fungi incertae sedis</taxon>
        <taxon>Zoopagomycota</taxon>
        <taxon>Entomophthoromycotina</taxon>
        <taxon>Entomophthoromycetes</taxon>
        <taxon>Entomophthorales</taxon>
        <taxon>Ancylistaceae</taxon>
        <taxon>Conidiobolus</taxon>
    </lineage>
</organism>
<dbReference type="EMBL" id="KQ964768">
    <property type="protein sequence ID" value="KXN66091.1"/>
    <property type="molecule type" value="Genomic_DNA"/>
</dbReference>
<dbReference type="Gene3D" id="3.40.50.1000">
    <property type="entry name" value="HAD superfamily/HAD-like"/>
    <property type="match status" value="1"/>
</dbReference>
<dbReference type="OMA" id="QTYMFKE"/>
<dbReference type="Gene3D" id="1.10.260.80">
    <property type="match status" value="1"/>
</dbReference>
<gene>
    <name evidence="1" type="ORF">CONCODRAFT_12145</name>
</gene>
<reference evidence="1 2" key="1">
    <citation type="journal article" date="2015" name="Genome Biol. Evol.">
        <title>Phylogenomic analyses indicate that early fungi evolved digesting cell walls of algal ancestors of land plants.</title>
        <authorList>
            <person name="Chang Y."/>
            <person name="Wang S."/>
            <person name="Sekimoto S."/>
            <person name="Aerts A.L."/>
            <person name="Choi C."/>
            <person name="Clum A."/>
            <person name="LaButti K.M."/>
            <person name="Lindquist E.A."/>
            <person name="Yee Ngan C."/>
            <person name="Ohm R.A."/>
            <person name="Salamov A.A."/>
            <person name="Grigoriev I.V."/>
            <person name="Spatafora J.W."/>
            <person name="Berbee M.L."/>
        </authorList>
    </citation>
    <scope>NUCLEOTIDE SEQUENCE [LARGE SCALE GENOMIC DNA]</scope>
    <source>
        <strain evidence="1 2">NRRL 28638</strain>
    </source>
</reference>
<evidence type="ECO:0000313" key="2">
    <source>
        <dbReference type="Proteomes" id="UP000070444"/>
    </source>
</evidence>
<dbReference type="Pfam" id="PF13419">
    <property type="entry name" value="HAD_2"/>
    <property type="match status" value="1"/>
</dbReference>
<sequence>MALNLVNNPVSNNFNKHLKLEKINKIKAVVFDLNGTLIHHTTANLDKMREVLNIPSGTDILTYVWSLPTEEQLEAERIVFEIEKESNRDIKLHPGYNTLMEYLTENEISKSIITRNNLDVINAFLAKSSYKFSEIITRDFKPSKPSPDPLIHICKQLNISPSEAIMVGDHLDDLKCGTSAGCVAVLLNDLVNGDFKGHSNYSIDRLDYLIDILNYHNNQEEK</sequence>
<dbReference type="InterPro" id="IPR006439">
    <property type="entry name" value="HAD-SF_hydro_IA"/>
</dbReference>
<protein>
    <submittedName>
        <fullName evidence="1">HAD-like protein</fullName>
    </submittedName>
</protein>
<dbReference type="PANTHER" id="PTHR43885">
    <property type="entry name" value="HALOACID DEHALOGENASE-LIKE HYDROLASE"/>
    <property type="match status" value="1"/>
</dbReference>